<proteinExistence type="predicted"/>
<gene>
    <name evidence="1" type="ORF">SCALOS_LOCUS3197</name>
</gene>
<dbReference type="EMBL" id="CAJVPM010003347">
    <property type="protein sequence ID" value="CAG8499968.1"/>
    <property type="molecule type" value="Genomic_DNA"/>
</dbReference>
<organism evidence="1 2">
    <name type="scientific">Scutellospora calospora</name>
    <dbReference type="NCBI Taxonomy" id="85575"/>
    <lineage>
        <taxon>Eukaryota</taxon>
        <taxon>Fungi</taxon>
        <taxon>Fungi incertae sedis</taxon>
        <taxon>Mucoromycota</taxon>
        <taxon>Glomeromycotina</taxon>
        <taxon>Glomeromycetes</taxon>
        <taxon>Diversisporales</taxon>
        <taxon>Gigasporaceae</taxon>
        <taxon>Scutellospora</taxon>
    </lineage>
</organism>
<keyword evidence="2" id="KW-1185">Reference proteome</keyword>
<sequence length="334" mass="39069">MNINSPHSQESLTLHYSQEESEEYLVDIETMTPPDDKNYDDDPVFDFEQNLYEQALVSAELKDDPWKEFNTEDIQIWQEVSFEETSGKYTEEIPTIITKPTTPCVIIDNEHGEIRRSDTETALLHFSRLIETVAYSENDRLKEHLLQALFPCLENFNLDLPSSQPSKLPSLFVVNTAFKNKQFDFSKQQFTQKPKKYEEFGKSLALEVLRSRSSLDPYKLILEIGLDVDLCGKNLFIKEWMKKLSQIFKQLIAEHPIDFAMNEINVVLKREINRKEALWKLVETLYKAITSNQPKKHSLFKTANQLILSEYERIFTCYNKGVIRITKIVRQDIL</sequence>
<protein>
    <submittedName>
        <fullName evidence="1">5333_t:CDS:1</fullName>
    </submittedName>
</protein>
<name>A0ACA9KZ40_9GLOM</name>
<evidence type="ECO:0000313" key="2">
    <source>
        <dbReference type="Proteomes" id="UP000789860"/>
    </source>
</evidence>
<accession>A0ACA9KZ40</accession>
<comment type="caution">
    <text evidence="1">The sequence shown here is derived from an EMBL/GenBank/DDBJ whole genome shotgun (WGS) entry which is preliminary data.</text>
</comment>
<reference evidence="1" key="1">
    <citation type="submission" date="2021-06" db="EMBL/GenBank/DDBJ databases">
        <authorList>
            <person name="Kallberg Y."/>
            <person name="Tangrot J."/>
            <person name="Rosling A."/>
        </authorList>
    </citation>
    <scope>NUCLEOTIDE SEQUENCE</scope>
    <source>
        <strain evidence="1">AU212A</strain>
    </source>
</reference>
<evidence type="ECO:0000313" key="1">
    <source>
        <dbReference type="EMBL" id="CAG8499968.1"/>
    </source>
</evidence>
<dbReference type="Proteomes" id="UP000789860">
    <property type="component" value="Unassembled WGS sequence"/>
</dbReference>